<keyword evidence="1" id="KW-1133">Transmembrane helix</keyword>
<proteinExistence type="predicted"/>
<protein>
    <recommendedName>
        <fullName evidence="4">CU044_5270 family protein</fullName>
    </recommendedName>
</protein>
<dbReference type="EMBL" id="BAAAZR010000001">
    <property type="protein sequence ID" value="GAA3791093.1"/>
    <property type="molecule type" value="Genomic_DNA"/>
</dbReference>
<name>A0ABP7HFD4_9ACTN</name>
<organism evidence="2 3">
    <name type="scientific">Sphaerisporangium flaviroseum</name>
    <dbReference type="NCBI Taxonomy" id="509199"/>
    <lineage>
        <taxon>Bacteria</taxon>
        <taxon>Bacillati</taxon>
        <taxon>Actinomycetota</taxon>
        <taxon>Actinomycetes</taxon>
        <taxon>Streptosporangiales</taxon>
        <taxon>Streptosporangiaceae</taxon>
        <taxon>Sphaerisporangium</taxon>
    </lineage>
</organism>
<keyword evidence="1" id="KW-0812">Transmembrane</keyword>
<dbReference type="Proteomes" id="UP001500888">
    <property type="component" value="Unassembled WGS sequence"/>
</dbReference>
<evidence type="ECO:0000256" key="1">
    <source>
        <dbReference type="SAM" id="Phobius"/>
    </source>
</evidence>
<feature type="transmembrane region" description="Helical" evidence="1">
    <location>
        <begin position="44"/>
        <end position="63"/>
    </location>
</feature>
<evidence type="ECO:0000313" key="3">
    <source>
        <dbReference type="Proteomes" id="UP001500888"/>
    </source>
</evidence>
<comment type="caution">
    <text evidence="2">The sequence shown here is derived from an EMBL/GenBank/DDBJ whole genome shotgun (WGS) entry which is preliminary data.</text>
</comment>
<gene>
    <name evidence="2" type="ORF">GCM10022226_07580</name>
</gene>
<reference evidence="3" key="1">
    <citation type="journal article" date="2019" name="Int. J. Syst. Evol. Microbiol.">
        <title>The Global Catalogue of Microorganisms (GCM) 10K type strain sequencing project: providing services to taxonomists for standard genome sequencing and annotation.</title>
        <authorList>
            <consortium name="The Broad Institute Genomics Platform"/>
            <consortium name="The Broad Institute Genome Sequencing Center for Infectious Disease"/>
            <person name="Wu L."/>
            <person name="Ma J."/>
        </authorList>
    </citation>
    <scope>NUCLEOTIDE SEQUENCE [LARGE SCALE GENOMIC DNA]</scope>
    <source>
        <strain evidence="3">JCM 16908</strain>
    </source>
</reference>
<dbReference type="InterPro" id="IPR047789">
    <property type="entry name" value="CU044_5270-like"/>
</dbReference>
<evidence type="ECO:0000313" key="2">
    <source>
        <dbReference type="EMBL" id="GAA3791093.1"/>
    </source>
</evidence>
<dbReference type="NCBIfam" id="NF038083">
    <property type="entry name" value="CU044_5270_fam"/>
    <property type="match status" value="1"/>
</dbReference>
<evidence type="ECO:0008006" key="4">
    <source>
        <dbReference type="Google" id="ProtNLM"/>
    </source>
</evidence>
<keyword evidence="1" id="KW-0472">Membrane</keyword>
<keyword evidence="3" id="KW-1185">Reference proteome</keyword>
<dbReference type="RefSeq" id="WP_344934174.1">
    <property type="nucleotide sequence ID" value="NZ_BAAAZR010000001.1"/>
</dbReference>
<sequence>MNDLHALRDLYGAPDIDAFAHGRIRVRVNDGVSRPRRRRPSWKVVTAGVAVVAGAVVVAVPGVPTRLGLWNEATTSASALVTGREILLRVAAQAESAPVATGTYWHVRTFSHNTFPEQLGEGANRYWVEESDVSETWSNRDGESWRGYRELGVRPKTPADEEAWRRDGSPTEWDKTMEPNLVAELSTRPEEGVLTPPEVADHPHADTNADQLDTKAFHVAGGSVTYAALQELPADPDALKAWVERSLSASTEPSEYTNFNVARSLSTELLLDVPAPPKVRAAAYRALAEMQNIRYVGEAKDDWGRPGAEFSILGPAGKLSTNLIIDPRTSLILSSRVAVLHKGELLKGKSQTATYLDTGWTDAEPAVPAIPQGYPVKVP</sequence>
<accession>A0ABP7HFD4</accession>